<dbReference type="EMBL" id="BARV01011894">
    <property type="protein sequence ID" value="GAI13393.1"/>
    <property type="molecule type" value="Genomic_DNA"/>
</dbReference>
<sequence length="166" mass="18644">GLLPWATAFDNISLGLKIHRLDSGKVTRITREWLSKLGIDAVSSHYPAELSGGQRQRVAIARTLALEPDLLLMDEPFASLDALTREELQNLTISLWESLFSTIILVTHNIEEAVLLGKRIMILKHPPNTEPIITENPGSGCSEYRQMPDFTERCKEVRELVEKAAR</sequence>
<dbReference type="Gene3D" id="3.40.50.300">
    <property type="entry name" value="P-loop containing nucleotide triphosphate hydrolases"/>
    <property type="match status" value="1"/>
</dbReference>
<evidence type="ECO:0000256" key="1">
    <source>
        <dbReference type="ARBA" id="ARBA00022448"/>
    </source>
</evidence>
<reference evidence="3" key="1">
    <citation type="journal article" date="2014" name="Front. Microbiol.">
        <title>High frequency of phylogenetically diverse reductive dehalogenase-homologous genes in deep subseafloor sedimentary metagenomes.</title>
        <authorList>
            <person name="Kawai M."/>
            <person name="Futagami T."/>
            <person name="Toyoda A."/>
            <person name="Takaki Y."/>
            <person name="Nishi S."/>
            <person name="Hori S."/>
            <person name="Arai W."/>
            <person name="Tsubouchi T."/>
            <person name="Morono Y."/>
            <person name="Uchiyama I."/>
            <person name="Ito T."/>
            <person name="Fujiyama A."/>
            <person name="Inagaki F."/>
            <person name="Takami H."/>
        </authorList>
    </citation>
    <scope>NUCLEOTIDE SEQUENCE</scope>
    <source>
        <strain evidence="3">Expedition CK06-06</strain>
    </source>
</reference>
<name>X1L351_9ZZZZ</name>
<proteinExistence type="predicted"/>
<accession>X1L351</accession>
<evidence type="ECO:0000313" key="3">
    <source>
        <dbReference type="EMBL" id="GAI13393.1"/>
    </source>
</evidence>
<dbReference type="GO" id="GO:0005524">
    <property type="term" value="F:ATP binding"/>
    <property type="evidence" value="ECO:0007669"/>
    <property type="project" value="InterPro"/>
</dbReference>
<keyword evidence="1" id="KW-0813">Transport</keyword>
<dbReference type="PANTHER" id="PTHR42788:SF13">
    <property type="entry name" value="ALIPHATIC SULFONATES IMPORT ATP-BINDING PROTEIN SSUB"/>
    <property type="match status" value="1"/>
</dbReference>
<dbReference type="PANTHER" id="PTHR42788">
    <property type="entry name" value="TAURINE IMPORT ATP-BINDING PROTEIN-RELATED"/>
    <property type="match status" value="1"/>
</dbReference>
<dbReference type="InterPro" id="IPR027417">
    <property type="entry name" value="P-loop_NTPase"/>
</dbReference>
<gene>
    <name evidence="3" type="ORF">S06H3_22306</name>
</gene>
<feature type="domain" description="ABC transporter" evidence="2">
    <location>
        <begin position="3"/>
        <end position="78"/>
    </location>
</feature>
<organism evidence="3">
    <name type="scientific">marine sediment metagenome</name>
    <dbReference type="NCBI Taxonomy" id="412755"/>
    <lineage>
        <taxon>unclassified sequences</taxon>
        <taxon>metagenomes</taxon>
        <taxon>ecological metagenomes</taxon>
    </lineage>
</organism>
<dbReference type="AlphaFoldDB" id="X1L351"/>
<comment type="caution">
    <text evidence="3">The sequence shown here is derived from an EMBL/GenBank/DDBJ whole genome shotgun (WGS) entry which is preliminary data.</text>
</comment>
<dbReference type="Pfam" id="PF00005">
    <property type="entry name" value="ABC_tran"/>
    <property type="match status" value="1"/>
</dbReference>
<dbReference type="GO" id="GO:0016887">
    <property type="term" value="F:ATP hydrolysis activity"/>
    <property type="evidence" value="ECO:0007669"/>
    <property type="project" value="InterPro"/>
</dbReference>
<protein>
    <recommendedName>
        <fullName evidence="2">ABC transporter domain-containing protein</fullName>
    </recommendedName>
</protein>
<evidence type="ECO:0000259" key="2">
    <source>
        <dbReference type="Pfam" id="PF00005"/>
    </source>
</evidence>
<feature type="non-terminal residue" evidence="3">
    <location>
        <position position="1"/>
    </location>
</feature>
<dbReference type="InterPro" id="IPR050166">
    <property type="entry name" value="ABC_transporter_ATP-bind"/>
</dbReference>
<dbReference type="SUPFAM" id="SSF52540">
    <property type="entry name" value="P-loop containing nucleoside triphosphate hydrolases"/>
    <property type="match status" value="1"/>
</dbReference>
<dbReference type="InterPro" id="IPR003439">
    <property type="entry name" value="ABC_transporter-like_ATP-bd"/>
</dbReference>